<evidence type="ECO:0000313" key="10">
    <source>
        <dbReference type="Proteomes" id="UP001500831"/>
    </source>
</evidence>
<dbReference type="Pfam" id="PF13242">
    <property type="entry name" value="Hydrolase_like"/>
    <property type="match status" value="1"/>
</dbReference>
<dbReference type="RefSeq" id="WP_344979792.1">
    <property type="nucleotide sequence ID" value="NZ_BAAAVI010000068.1"/>
</dbReference>
<evidence type="ECO:0000256" key="8">
    <source>
        <dbReference type="SAM" id="MobiDB-lite"/>
    </source>
</evidence>
<evidence type="ECO:0000256" key="3">
    <source>
        <dbReference type="ARBA" id="ARBA00022490"/>
    </source>
</evidence>
<dbReference type="InterPro" id="IPR006543">
    <property type="entry name" value="Histidinol-phos"/>
</dbReference>
<proteinExistence type="inferred from homology"/>
<dbReference type="InterPro" id="IPR006549">
    <property type="entry name" value="HAD-SF_hydro_IIIA"/>
</dbReference>
<dbReference type="InterPro" id="IPR004446">
    <property type="entry name" value="Heptose_bisP_phosphatase"/>
</dbReference>
<dbReference type="Proteomes" id="UP001500831">
    <property type="component" value="Unassembled WGS sequence"/>
</dbReference>
<keyword evidence="3" id="KW-0963">Cytoplasm</keyword>
<evidence type="ECO:0000256" key="4">
    <source>
        <dbReference type="ARBA" id="ARBA00022723"/>
    </source>
</evidence>
<name>A0ABN3W712_9ACTN</name>
<comment type="subcellular location">
    <subcellularLocation>
        <location evidence="1">Cytoplasm</location>
    </subcellularLocation>
</comment>
<protein>
    <recommendedName>
        <fullName evidence="7">D,D-heptose 1,7-bisphosphate phosphatase</fullName>
    </recommendedName>
</protein>
<dbReference type="InterPro" id="IPR023214">
    <property type="entry name" value="HAD_sf"/>
</dbReference>
<dbReference type="Pfam" id="PF13344">
    <property type="entry name" value="Hydrolase_6"/>
    <property type="match status" value="1"/>
</dbReference>
<dbReference type="InterPro" id="IPR006439">
    <property type="entry name" value="HAD-SF_hydro_IA"/>
</dbReference>
<reference evidence="9 10" key="1">
    <citation type="journal article" date="2019" name="Int. J. Syst. Evol. Microbiol.">
        <title>The Global Catalogue of Microorganisms (GCM) 10K type strain sequencing project: providing services to taxonomists for standard genome sequencing and annotation.</title>
        <authorList>
            <consortium name="The Broad Institute Genomics Platform"/>
            <consortium name="The Broad Institute Genome Sequencing Center for Infectious Disease"/>
            <person name="Wu L."/>
            <person name="Ma J."/>
        </authorList>
    </citation>
    <scope>NUCLEOTIDE SEQUENCE [LARGE SCALE GENOMIC DNA]</scope>
    <source>
        <strain evidence="9 10">JCM 6242</strain>
    </source>
</reference>
<dbReference type="NCBIfam" id="TIGR01662">
    <property type="entry name" value="HAD-SF-IIIA"/>
    <property type="match status" value="1"/>
</dbReference>
<dbReference type="NCBIfam" id="TIGR01656">
    <property type="entry name" value="Histidinol-ppas"/>
    <property type="match status" value="1"/>
</dbReference>
<evidence type="ECO:0000256" key="2">
    <source>
        <dbReference type="ARBA" id="ARBA00005628"/>
    </source>
</evidence>
<gene>
    <name evidence="9" type="ORF">GCM10010517_66370</name>
</gene>
<evidence type="ECO:0000313" key="9">
    <source>
        <dbReference type="EMBL" id="GAA2900686.1"/>
    </source>
</evidence>
<keyword evidence="4" id="KW-0479">Metal-binding</keyword>
<dbReference type="Gene3D" id="3.40.50.1000">
    <property type="entry name" value="HAD superfamily/HAD-like"/>
    <property type="match status" value="1"/>
</dbReference>
<keyword evidence="10" id="KW-1185">Reference proteome</keyword>
<dbReference type="NCBIfam" id="TIGR01509">
    <property type="entry name" value="HAD-SF-IA-v3"/>
    <property type="match status" value="1"/>
</dbReference>
<evidence type="ECO:0000256" key="1">
    <source>
        <dbReference type="ARBA" id="ARBA00004496"/>
    </source>
</evidence>
<dbReference type="PANTHER" id="PTHR42891">
    <property type="entry name" value="D-GLYCERO-BETA-D-MANNO-HEPTOSE-1,7-BISPHOSPHATE 7-PHOSPHATASE"/>
    <property type="match status" value="1"/>
</dbReference>
<organism evidence="9 10">
    <name type="scientific">Streptosporangium fragile</name>
    <dbReference type="NCBI Taxonomy" id="46186"/>
    <lineage>
        <taxon>Bacteria</taxon>
        <taxon>Bacillati</taxon>
        <taxon>Actinomycetota</taxon>
        <taxon>Actinomycetes</taxon>
        <taxon>Streptosporangiales</taxon>
        <taxon>Streptosporangiaceae</taxon>
        <taxon>Streptosporangium</taxon>
    </lineage>
</organism>
<dbReference type="InterPro" id="IPR036412">
    <property type="entry name" value="HAD-like_sf"/>
</dbReference>
<evidence type="ECO:0000256" key="7">
    <source>
        <dbReference type="ARBA" id="ARBA00031828"/>
    </source>
</evidence>
<accession>A0ABN3W712</accession>
<comment type="caution">
    <text evidence="9">The sequence shown here is derived from an EMBL/GenBank/DDBJ whole genome shotgun (WGS) entry which is preliminary data.</text>
</comment>
<dbReference type="EMBL" id="BAAAVI010000068">
    <property type="protein sequence ID" value="GAA2900686.1"/>
    <property type="molecule type" value="Genomic_DNA"/>
</dbReference>
<evidence type="ECO:0000256" key="6">
    <source>
        <dbReference type="ARBA" id="ARBA00023277"/>
    </source>
</evidence>
<sequence length="208" mass="20918">MRCERPAAVLFDRDGTLIADVPYNGDPARVEPVPGALPALERLRRAGVPTGVVTNQSGVARGLISAEDVDAVNARVEELLGPFGVWAVCPHGEDDGCGCRKPAPGLVLAAAEKLGVDVRDCVVIGDIGRDVEAARAAGARGILVPTPVTLACEVAAAAEVARDLEAAVDLVLAGPVRGPAGAPAGGRADGPTAGRDPALDGTVTGRTA</sequence>
<dbReference type="NCBIfam" id="TIGR01549">
    <property type="entry name" value="HAD-SF-IA-v1"/>
    <property type="match status" value="1"/>
</dbReference>
<dbReference type="SUPFAM" id="SSF56784">
    <property type="entry name" value="HAD-like"/>
    <property type="match status" value="1"/>
</dbReference>
<feature type="region of interest" description="Disordered" evidence="8">
    <location>
        <begin position="180"/>
        <end position="208"/>
    </location>
</feature>
<comment type="similarity">
    <text evidence="2">Belongs to the GmhB family.</text>
</comment>
<dbReference type="PANTHER" id="PTHR42891:SF1">
    <property type="entry name" value="D-GLYCERO-BETA-D-MANNO-HEPTOSE-1,7-BISPHOSPHATE 7-PHOSPHATASE"/>
    <property type="match status" value="1"/>
</dbReference>
<keyword evidence="5" id="KW-0378">Hydrolase</keyword>
<evidence type="ECO:0000256" key="5">
    <source>
        <dbReference type="ARBA" id="ARBA00022801"/>
    </source>
</evidence>
<keyword evidence="6" id="KW-0119">Carbohydrate metabolism</keyword>
<dbReference type="InterPro" id="IPR006357">
    <property type="entry name" value="HAD-SF_hydro_IIA"/>
</dbReference>